<dbReference type="Proteomes" id="UP000177199">
    <property type="component" value="Unassembled WGS sequence"/>
</dbReference>
<reference evidence="2 3" key="1">
    <citation type="journal article" date="2016" name="Nat. Commun.">
        <title>Thousands of microbial genomes shed light on interconnected biogeochemical processes in an aquifer system.</title>
        <authorList>
            <person name="Anantharaman K."/>
            <person name="Brown C.T."/>
            <person name="Hug L.A."/>
            <person name="Sharon I."/>
            <person name="Castelle C.J."/>
            <person name="Probst A.J."/>
            <person name="Thomas B.C."/>
            <person name="Singh A."/>
            <person name="Wilkins M.J."/>
            <person name="Karaoz U."/>
            <person name="Brodie E.L."/>
            <person name="Williams K.H."/>
            <person name="Hubbard S.S."/>
            <person name="Banfield J.F."/>
        </authorList>
    </citation>
    <scope>NUCLEOTIDE SEQUENCE [LARGE SCALE GENOMIC DNA]</scope>
</reference>
<sequence length="120" mass="14306">MSKRTNKTRDEHGRWELGGGGVNFKEPVIKALKREIKEEYSTNVKKIEFLGYRDIHRVDEKKRKTHWIGLDFKVLVNRKKVKNGEPSKIEEICWVRLSNLPKPQHSQFQVFIKKYKSQLK</sequence>
<accession>A0A1F7HIT9</accession>
<dbReference type="AlphaFoldDB" id="A0A1F7HIT9"/>
<dbReference type="InterPro" id="IPR015797">
    <property type="entry name" value="NUDIX_hydrolase-like_dom_sf"/>
</dbReference>
<proteinExistence type="predicted"/>
<dbReference type="SUPFAM" id="SSF55811">
    <property type="entry name" value="Nudix"/>
    <property type="match status" value="1"/>
</dbReference>
<dbReference type="PANTHER" id="PTHR43736">
    <property type="entry name" value="ADP-RIBOSE PYROPHOSPHATASE"/>
    <property type="match status" value="1"/>
</dbReference>
<evidence type="ECO:0000313" key="2">
    <source>
        <dbReference type="EMBL" id="OGK31129.1"/>
    </source>
</evidence>
<dbReference type="PANTHER" id="PTHR43736:SF1">
    <property type="entry name" value="DIHYDRONEOPTERIN TRIPHOSPHATE DIPHOSPHATASE"/>
    <property type="match status" value="1"/>
</dbReference>
<evidence type="ECO:0000313" key="3">
    <source>
        <dbReference type="Proteomes" id="UP000177199"/>
    </source>
</evidence>
<dbReference type="Gene3D" id="3.90.79.10">
    <property type="entry name" value="Nucleoside Triphosphate Pyrophosphohydrolase"/>
    <property type="match status" value="1"/>
</dbReference>
<gene>
    <name evidence="2" type="ORF">A3F29_00655</name>
</gene>
<comment type="caution">
    <text evidence="2">The sequence shown here is derived from an EMBL/GenBank/DDBJ whole genome shotgun (WGS) entry which is preliminary data.</text>
</comment>
<dbReference type="InterPro" id="IPR000086">
    <property type="entry name" value="NUDIX_hydrolase_dom"/>
</dbReference>
<name>A0A1F7HIT9_9BACT</name>
<dbReference type="PROSITE" id="PS51462">
    <property type="entry name" value="NUDIX"/>
    <property type="match status" value="1"/>
</dbReference>
<dbReference type="Pfam" id="PF00293">
    <property type="entry name" value="NUDIX"/>
    <property type="match status" value="1"/>
</dbReference>
<feature type="domain" description="Nudix hydrolase" evidence="1">
    <location>
        <begin position="1"/>
        <end position="120"/>
    </location>
</feature>
<protein>
    <recommendedName>
        <fullName evidence="1">Nudix hydrolase domain-containing protein</fullName>
    </recommendedName>
</protein>
<dbReference type="EMBL" id="MFZV01000020">
    <property type="protein sequence ID" value="OGK31129.1"/>
    <property type="molecule type" value="Genomic_DNA"/>
</dbReference>
<evidence type="ECO:0000259" key="1">
    <source>
        <dbReference type="PROSITE" id="PS51462"/>
    </source>
</evidence>
<organism evidence="2 3">
    <name type="scientific">Candidatus Roizmanbacteria bacterium RIFCSPHIGHO2_12_FULL_33_9</name>
    <dbReference type="NCBI Taxonomy" id="1802045"/>
    <lineage>
        <taxon>Bacteria</taxon>
        <taxon>Candidatus Roizmaniibacteriota</taxon>
    </lineage>
</organism>